<reference evidence="5 6" key="1">
    <citation type="journal article" date="2018" name="G3 (Bethesda)">
        <title>A High-Quality Reference Genome for the Invasive Mosquitofish Gambusia affinis Using a Chicago Library.</title>
        <authorList>
            <person name="Hoffberg S.L."/>
            <person name="Troendle N.J."/>
            <person name="Glenn T.C."/>
            <person name="Mahmud O."/>
            <person name="Louha S."/>
            <person name="Chalopin D."/>
            <person name="Bennetzen J.L."/>
            <person name="Mauricio R."/>
        </authorList>
    </citation>
    <scope>NUCLEOTIDE SEQUENCE [LARGE SCALE GENOMIC DNA]</scope>
    <source>
        <strain evidence="5">NE01/NJP1002.9</strain>
        <tissue evidence="5">Muscle</tissue>
    </source>
</reference>
<organism evidence="5 6">
    <name type="scientific">Gambusia affinis</name>
    <name type="common">Western mosquitofish</name>
    <name type="synonym">Heterandria affinis</name>
    <dbReference type="NCBI Taxonomy" id="33528"/>
    <lineage>
        <taxon>Eukaryota</taxon>
        <taxon>Metazoa</taxon>
        <taxon>Chordata</taxon>
        <taxon>Craniata</taxon>
        <taxon>Vertebrata</taxon>
        <taxon>Euteleostomi</taxon>
        <taxon>Actinopterygii</taxon>
        <taxon>Neopterygii</taxon>
        <taxon>Teleostei</taxon>
        <taxon>Neoteleostei</taxon>
        <taxon>Acanthomorphata</taxon>
        <taxon>Ovalentaria</taxon>
        <taxon>Atherinomorphae</taxon>
        <taxon>Cyprinodontiformes</taxon>
        <taxon>Poeciliidae</taxon>
        <taxon>Poeciliinae</taxon>
        <taxon>Gambusia</taxon>
    </lineage>
</organism>
<protein>
    <recommendedName>
        <fullName evidence="4">C2H2-type domain-containing protein</fullName>
    </recommendedName>
</protein>
<dbReference type="GO" id="GO:0008270">
    <property type="term" value="F:zinc ion binding"/>
    <property type="evidence" value="ECO:0007669"/>
    <property type="project" value="UniProtKB-KW"/>
</dbReference>
<gene>
    <name evidence="5" type="ORF">CCH79_00012640</name>
</gene>
<sequence length="442" mass="50852">MSDTLMRGVRVQLTTTMDSVLRMAVFEVMRIFESALYNHKMEMAHKGEEIAQLKIKLQAAELKLKDFEMNSQRRAETTETQSKPEVVPVTPVTPVAPEQPVTVPEIDVEVPDDWCAPLGCDTSNKQEEGCPSVRLRQFSIRLFPVAVVKHEEDNHVVSLQKSPVGRRSKRISAMNEKPSPSQDESKPVGNGAARHRKIRGDINKLLQGLSKDFCNVTGLDRLRKRQMSEETFTDDDKKEKKAEEDSSKHKEKDQSKYKYTCETCYKVFNTKQGLGEHVRSRRKCKGCLRALCVQSDVKYHKRVCAEYKKWIKEKRRLQEKKTPVKRKTVNSSKTEVIGKKEITQSSAKKKKSSTRNFSCKHCSYKTNSRKKFRRHKMCLSEKMQTSSICLERLDEKKEFDVNKKKHQSLVQDGNQNGDLGWTEPLEDVNEDGGLKHAEKMQE</sequence>
<proteinExistence type="predicted"/>
<feature type="compositionally biased region" description="Low complexity" evidence="3">
    <location>
        <begin position="84"/>
        <end position="97"/>
    </location>
</feature>
<evidence type="ECO:0000259" key="4">
    <source>
        <dbReference type="PROSITE" id="PS50157"/>
    </source>
</evidence>
<evidence type="ECO:0000313" key="6">
    <source>
        <dbReference type="Proteomes" id="UP000250572"/>
    </source>
</evidence>
<dbReference type="Proteomes" id="UP000250572">
    <property type="component" value="Unassembled WGS sequence"/>
</dbReference>
<dbReference type="PROSITE" id="PS50157">
    <property type="entry name" value="ZINC_FINGER_C2H2_2"/>
    <property type="match status" value="1"/>
</dbReference>
<dbReference type="AlphaFoldDB" id="A0A315VIQ8"/>
<evidence type="ECO:0000256" key="3">
    <source>
        <dbReference type="SAM" id="MobiDB-lite"/>
    </source>
</evidence>
<keyword evidence="1" id="KW-0479">Metal-binding</keyword>
<feature type="compositionally biased region" description="Basic and acidic residues" evidence="3">
    <location>
        <begin position="432"/>
        <end position="442"/>
    </location>
</feature>
<feature type="region of interest" description="Disordered" evidence="3">
    <location>
        <begin position="159"/>
        <end position="193"/>
    </location>
</feature>
<evidence type="ECO:0000256" key="1">
    <source>
        <dbReference type="PROSITE-ProRule" id="PRU00042"/>
    </source>
</evidence>
<feature type="compositionally biased region" description="Basic and acidic residues" evidence="3">
    <location>
        <begin position="234"/>
        <end position="252"/>
    </location>
</feature>
<feature type="domain" description="C2H2-type" evidence="4">
    <location>
        <begin position="259"/>
        <end position="286"/>
    </location>
</feature>
<dbReference type="EMBL" id="NHOQ01001766">
    <property type="protein sequence ID" value="PWA22231.1"/>
    <property type="molecule type" value="Genomic_DNA"/>
</dbReference>
<feature type="coiled-coil region" evidence="2">
    <location>
        <begin position="43"/>
        <end position="70"/>
    </location>
</feature>
<feature type="region of interest" description="Disordered" evidence="3">
    <location>
        <begin position="401"/>
        <end position="442"/>
    </location>
</feature>
<name>A0A315VIQ8_GAMAF</name>
<feature type="region of interest" description="Disordered" evidence="3">
    <location>
        <begin position="228"/>
        <end position="252"/>
    </location>
</feature>
<keyword evidence="2" id="KW-0175">Coiled coil</keyword>
<feature type="region of interest" description="Disordered" evidence="3">
    <location>
        <begin position="72"/>
        <end position="97"/>
    </location>
</feature>
<dbReference type="InterPro" id="IPR013087">
    <property type="entry name" value="Znf_C2H2_type"/>
</dbReference>
<feature type="compositionally biased region" description="Polar residues" evidence="3">
    <location>
        <begin position="408"/>
        <end position="417"/>
    </location>
</feature>
<evidence type="ECO:0000256" key="2">
    <source>
        <dbReference type="SAM" id="Coils"/>
    </source>
</evidence>
<keyword evidence="1" id="KW-0862">Zinc</keyword>
<accession>A0A315VIQ8</accession>
<keyword evidence="1" id="KW-0863">Zinc-finger</keyword>
<comment type="caution">
    <text evidence="5">The sequence shown here is derived from an EMBL/GenBank/DDBJ whole genome shotgun (WGS) entry which is preliminary data.</text>
</comment>
<keyword evidence="6" id="KW-1185">Reference proteome</keyword>
<evidence type="ECO:0000313" key="5">
    <source>
        <dbReference type="EMBL" id="PWA22231.1"/>
    </source>
</evidence>